<dbReference type="Gene3D" id="3.10.450.50">
    <property type="match status" value="1"/>
</dbReference>
<dbReference type="Proteomes" id="UP001225596">
    <property type="component" value="Unassembled WGS sequence"/>
</dbReference>
<sequence length="152" mass="17219">MDSLTPQQFDELIDRHFRYEAEDDVEGVLSTMVDDLTHELVGAPSGVSRGKEEARRFYERLFADLAGEEIKTVKRLYGKNFVVDESIWKGKAVGAPLGIPGKGKPLTFRILHIFEMADDGKIRQENVWIDYAAIIRQLGSASDLRIPLEERP</sequence>
<evidence type="ECO:0000313" key="1">
    <source>
        <dbReference type="EMBL" id="MDQ9172241.1"/>
    </source>
</evidence>
<accession>A0ABU1BT90</accession>
<name>A0ABU1BT90_9BURK</name>
<dbReference type="SUPFAM" id="SSF54427">
    <property type="entry name" value="NTF2-like"/>
    <property type="match status" value="1"/>
</dbReference>
<dbReference type="Pfam" id="PF07366">
    <property type="entry name" value="SnoaL"/>
    <property type="match status" value="1"/>
</dbReference>
<dbReference type="InterPro" id="IPR032710">
    <property type="entry name" value="NTF2-like_dom_sf"/>
</dbReference>
<dbReference type="InterPro" id="IPR009959">
    <property type="entry name" value="Cyclase_SnoaL-like"/>
</dbReference>
<dbReference type="RefSeq" id="WP_338438258.1">
    <property type="nucleotide sequence ID" value="NZ_JAUYVH010000018.1"/>
</dbReference>
<gene>
    <name evidence="1" type="ORF">Q8A64_17655</name>
</gene>
<protein>
    <submittedName>
        <fullName evidence="1">Ester cyclase</fullName>
    </submittedName>
</protein>
<dbReference type="EMBL" id="JAUYVH010000018">
    <property type="protein sequence ID" value="MDQ9172241.1"/>
    <property type="molecule type" value="Genomic_DNA"/>
</dbReference>
<reference evidence="1 2" key="1">
    <citation type="submission" date="2023-08" db="EMBL/GenBank/DDBJ databases">
        <title>Oxalobacteraceae gen .nov., isolated from river sludge outside the plant.</title>
        <authorList>
            <person name="Zhao S.Y."/>
        </authorList>
    </citation>
    <scope>NUCLEOTIDE SEQUENCE [LARGE SCALE GENOMIC DNA]</scope>
    <source>
        <strain evidence="1 2">R-40</strain>
    </source>
</reference>
<evidence type="ECO:0000313" key="2">
    <source>
        <dbReference type="Proteomes" id="UP001225596"/>
    </source>
</evidence>
<dbReference type="PANTHER" id="PTHR38436">
    <property type="entry name" value="POLYKETIDE CYCLASE SNOAL-LIKE DOMAIN"/>
    <property type="match status" value="1"/>
</dbReference>
<dbReference type="PANTHER" id="PTHR38436:SF1">
    <property type="entry name" value="ESTER CYCLASE"/>
    <property type="match status" value="1"/>
</dbReference>
<comment type="caution">
    <text evidence="1">The sequence shown here is derived from an EMBL/GenBank/DDBJ whole genome shotgun (WGS) entry which is preliminary data.</text>
</comment>
<organism evidence="1 2">
    <name type="scientific">Keguizhuia sedimenti</name>
    <dbReference type="NCBI Taxonomy" id="3064264"/>
    <lineage>
        <taxon>Bacteria</taxon>
        <taxon>Pseudomonadati</taxon>
        <taxon>Pseudomonadota</taxon>
        <taxon>Betaproteobacteria</taxon>
        <taxon>Burkholderiales</taxon>
        <taxon>Oxalobacteraceae</taxon>
        <taxon>Keguizhuia</taxon>
    </lineage>
</organism>
<keyword evidence="2" id="KW-1185">Reference proteome</keyword>
<proteinExistence type="predicted"/>